<dbReference type="Proteomes" id="UP000469452">
    <property type="component" value="Unassembled WGS sequence"/>
</dbReference>
<evidence type="ECO:0000259" key="1">
    <source>
        <dbReference type="Pfam" id="PF13358"/>
    </source>
</evidence>
<evidence type="ECO:0000313" key="3">
    <source>
        <dbReference type="Proteomes" id="UP000469452"/>
    </source>
</evidence>
<reference evidence="2 3" key="1">
    <citation type="submission" date="2019-06" db="EMBL/GenBank/DDBJ databases">
        <title>Genomics analysis of Aphanomyces spp. identifies a new class of oomycete effector associated with host adaptation.</title>
        <authorList>
            <person name="Gaulin E."/>
        </authorList>
    </citation>
    <scope>NUCLEOTIDE SEQUENCE [LARGE SCALE GENOMIC DNA]</scope>
    <source>
        <strain evidence="2 3">E</strain>
    </source>
</reference>
<dbReference type="InterPro" id="IPR036397">
    <property type="entry name" value="RNaseH_sf"/>
</dbReference>
<accession>A0A6A4ZKN7</accession>
<dbReference type="GO" id="GO:0003676">
    <property type="term" value="F:nucleic acid binding"/>
    <property type="evidence" value="ECO:0007669"/>
    <property type="project" value="InterPro"/>
</dbReference>
<dbReference type="PANTHER" id="PTHR23022">
    <property type="entry name" value="TRANSPOSABLE ELEMENT-RELATED"/>
    <property type="match status" value="1"/>
</dbReference>
<proteinExistence type="predicted"/>
<sequence>MIWTGFSSKGLTDVAFLQGRQDSYAYCDTVADYLLPFVHATHADGFVFQQDNASIHASAETKAFLAEQNVPLLSWPSLSPDLNPIENVWGYLVRKVYVNGCQFSTVTELESEILRQWDAIDQGFILRLIASMKSRCVDVLQC</sequence>
<organism evidence="2 3">
    <name type="scientific">Aphanomyces astaci</name>
    <name type="common">Crayfish plague agent</name>
    <dbReference type="NCBI Taxonomy" id="112090"/>
    <lineage>
        <taxon>Eukaryota</taxon>
        <taxon>Sar</taxon>
        <taxon>Stramenopiles</taxon>
        <taxon>Oomycota</taxon>
        <taxon>Saprolegniomycetes</taxon>
        <taxon>Saprolegniales</taxon>
        <taxon>Verrucalvaceae</taxon>
        <taxon>Aphanomyces</taxon>
    </lineage>
</organism>
<dbReference type="VEuPathDB" id="FungiDB:H257_07640"/>
<dbReference type="Pfam" id="PF13358">
    <property type="entry name" value="DDE_3"/>
    <property type="match status" value="1"/>
</dbReference>
<feature type="domain" description="Tc1-like transposase DDE" evidence="1">
    <location>
        <begin position="45"/>
        <end position="98"/>
    </location>
</feature>
<protein>
    <recommendedName>
        <fullName evidence="1">Tc1-like transposase DDE domain-containing protein</fullName>
    </recommendedName>
</protein>
<dbReference type="Gene3D" id="3.30.420.10">
    <property type="entry name" value="Ribonuclease H-like superfamily/Ribonuclease H"/>
    <property type="match status" value="1"/>
</dbReference>
<evidence type="ECO:0000313" key="2">
    <source>
        <dbReference type="EMBL" id="KAF0712956.1"/>
    </source>
</evidence>
<dbReference type="EMBL" id="VJMI01017661">
    <property type="protein sequence ID" value="KAF0712956.1"/>
    <property type="molecule type" value="Genomic_DNA"/>
</dbReference>
<name>A0A6A4ZKN7_APHAT</name>
<comment type="caution">
    <text evidence="2">The sequence shown here is derived from an EMBL/GenBank/DDBJ whole genome shotgun (WGS) entry which is preliminary data.</text>
</comment>
<dbReference type="InterPro" id="IPR038717">
    <property type="entry name" value="Tc1-like_DDE_dom"/>
</dbReference>
<dbReference type="InterPro" id="IPR052338">
    <property type="entry name" value="Transposase_5"/>
</dbReference>
<dbReference type="PANTHER" id="PTHR23022:SF129">
    <property type="entry name" value="TRANSPOSABLE ELEMENT TC3 TRANSPOSASE"/>
    <property type="match status" value="1"/>
</dbReference>
<dbReference type="AlphaFoldDB" id="A0A6A4ZKN7"/>
<gene>
    <name evidence="2" type="ORF">AaE_011906</name>
</gene>